<feature type="compositionally biased region" description="Basic and acidic residues" evidence="1">
    <location>
        <begin position="81"/>
        <end position="105"/>
    </location>
</feature>
<keyword evidence="3" id="KW-1185">Reference proteome</keyword>
<protein>
    <submittedName>
        <fullName evidence="2">Uncharacterized protein</fullName>
    </submittedName>
</protein>
<gene>
    <name evidence="2" type="ORF">CYCCA115_LOCUS13527</name>
</gene>
<accession>A0AAD2FT41</accession>
<dbReference type="AlphaFoldDB" id="A0AAD2FT41"/>
<dbReference type="EMBL" id="CAKOGP040001803">
    <property type="protein sequence ID" value="CAJ1952386.1"/>
    <property type="molecule type" value="Genomic_DNA"/>
</dbReference>
<organism evidence="2 3">
    <name type="scientific">Cylindrotheca closterium</name>
    <dbReference type="NCBI Taxonomy" id="2856"/>
    <lineage>
        <taxon>Eukaryota</taxon>
        <taxon>Sar</taxon>
        <taxon>Stramenopiles</taxon>
        <taxon>Ochrophyta</taxon>
        <taxon>Bacillariophyta</taxon>
        <taxon>Bacillariophyceae</taxon>
        <taxon>Bacillariophycidae</taxon>
        <taxon>Bacillariales</taxon>
        <taxon>Bacillariaceae</taxon>
        <taxon>Cylindrotheca</taxon>
    </lineage>
</organism>
<reference evidence="2" key="1">
    <citation type="submission" date="2023-08" db="EMBL/GenBank/DDBJ databases">
        <authorList>
            <person name="Audoor S."/>
            <person name="Bilcke G."/>
        </authorList>
    </citation>
    <scope>NUCLEOTIDE SEQUENCE</scope>
</reference>
<comment type="caution">
    <text evidence="2">The sequence shown here is derived from an EMBL/GenBank/DDBJ whole genome shotgun (WGS) entry which is preliminary data.</text>
</comment>
<dbReference type="Proteomes" id="UP001295423">
    <property type="component" value="Unassembled WGS sequence"/>
</dbReference>
<name>A0AAD2FT41_9STRA</name>
<evidence type="ECO:0000313" key="2">
    <source>
        <dbReference type="EMBL" id="CAJ1952386.1"/>
    </source>
</evidence>
<sequence>MSLKSNIESGESAIGMADCSMDSSGNCESELTMVCDLDLDFDDCYLLGLPKLTGNVFEEMKMLEELDLDLEDLFLFGGLPKFKDANDDDPRSKDSGDKEGKEKKR</sequence>
<proteinExistence type="predicted"/>
<evidence type="ECO:0000256" key="1">
    <source>
        <dbReference type="SAM" id="MobiDB-lite"/>
    </source>
</evidence>
<feature type="region of interest" description="Disordered" evidence="1">
    <location>
        <begin position="79"/>
        <end position="105"/>
    </location>
</feature>
<evidence type="ECO:0000313" key="3">
    <source>
        <dbReference type="Proteomes" id="UP001295423"/>
    </source>
</evidence>